<name>A0ABU6RD70_9FABA</name>
<sequence>MGCIIDPGNSSNDRDAQYFNPRPGYSFIIIPVREEVLSTTTTKASLLEQACQYPSDASYGSEQESASVGFGPSSRHSSNSFTGNGSIGYEEASSGSASDCASDDDLVNCHFAGTFP</sequence>
<reference evidence="2 3" key="1">
    <citation type="journal article" date="2023" name="Plants (Basel)">
        <title>Bridging the Gap: Combining Genomics and Transcriptomics Approaches to Understand Stylosanthes scabra, an Orphan Legume from the Brazilian Caatinga.</title>
        <authorList>
            <person name="Ferreira-Neto J.R.C."/>
            <person name="da Silva M.D."/>
            <person name="Binneck E."/>
            <person name="de Melo N.F."/>
            <person name="da Silva R.H."/>
            <person name="de Melo A.L.T.M."/>
            <person name="Pandolfi V."/>
            <person name="Bustamante F.O."/>
            <person name="Brasileiro-Vidal A.C."/>
            <person name="Benko-Iseppon A.M."/>
        </authorList>
    </citation>
    <scope>NUCLEOTIDE SEQUENCE [LARGE SCALE GENOMIC DNA]</scope>
    <source>
        <tissue evidence="2">Leaves</tissue>
    </source>
</reference>
<comment type="caution">
    <text evidence="2">The sequence shown here is derived from an EMBL/GenBank/DDBJ whole genome shotgun (WGS) entry which is preliminary data.</text>
</comment>
<dbReference type="EMBL" id="JASCZI010030371">
    <property type="protein sequence ID" value="MED6121915.1"/>
    <property type="molecule type" value="Genomic_DNA"/>
</dbReference>
<organism evidence="2 3">
    <name type="scientific">Stylosanthes scabra</name>
    <dbReference type="NCBI Taxonomy" id="79078"/>
    <lineage>
        <taxon>Eukaryota</taxon>
        <taxon>Viridiplantae</taxon>
        <taxon>Streptophyta</taxon>
        <taxon>Embryophyta</taxon>
        <taxon>Tracheophyta</taxon>
        <taxon>Spermatophyta</taxon>
        <taxon>Magnoliopsida</taxon>
        <taxon>eudicotyledons</taxon>
        <taxon>Gunneridae</taxon>
        <taxon>Pentapetalae</taxon>
        <taxon>rosids</taxon>
        <taxon>fabids</taxon>
        <taxon>Fabales</taxon>
        <taxon>Fabaceae</taxon>
        <taxon>Papilionoideae</taxon>
        <taxon>50 kb inversion clade</taxon>
        <taxon>dalbergioids sensu lato</taxon>
        <taxon>Dalbergieae</taxon>
        <taxon>Pterocarpus clade</taxon>
        <taxon>Stylosanthes</taxon>
    </lineage>
</organism>
<feature type="region of interest" description="Disordered" evidence="1">
    <location>
        <begin position="57"/>
        <end position="105"/>
    </location>
</feature>
<evidence type="ECO:0000313" key="3">
    <source>
        <dbReference type="Proteomes" id="UP001341840"/>
    </source>
</evidence>
<protein>
    <submittedName>
        <fullName evidence="2">Uncharacterized protein</fullName>
    </submittedName>
</protein>
<feature type="compositionally biased region" description="Polar residues" evidence="1">
    <location>
        <begin position="74"/>
        <end position="84"/>
    </location>
</feature>
<keyword evidence="3" id="KW-1185">Reference proteome</keyword>
<evidence type="ECO:0000256" key="1">
    <source>
        <dbReference type="SAM" id="MobiDB-lite"/>
    </source>
</evidence>
<evidence type="ECO:0000313" key="2">
    <source>
        <dbReference type="EMBL" id="MED6121915.1"/>
    </source>
</evidence>
<gene>
    <name evidence="2" type="ORF">PIB30_034774</name>
</gene>
<accession>A0ABU6RD70</accession>
<proteinExistence type="predicted"/>
<dbReference type="Proteomes" id="UP001341840">
    <property type="component" value="Unassembled WGS sequence"/>
</dbReference>